<organism evidence="1 2">
    <name type="scientific">Pseudomonas glycinae</name>
    <dbReference type="NCBI Taxonomy" id="1785145"/>
    <lineage>
        <taxon>Bacteria</taxon>
        <taxon>Pseudomonadati</taxon>
        <taxon>Pseudomonadota</taxon>
        <taxon>Gammaproteobacteria</taxon>
        <taxon>Pseudomonadales</taxon>
        <taxon>Pseudomonadaceae</taxon>
        <taxon>Pseudomonas</taxon>
    </lineage>
</organism>
<sequence>MEMLDNVLPQVADIAEESSSVVAGNSLLTFFSGVSREDERFIKDSMRWAEYQADQRVNRRQAPGFWFEYYSASLQQLGWELGEPVRVAGREFEGDFLDAWSKSMERLLSSGRRQQMKKTFQLLEHNPAGFDLFADSVREWNDFVFSPAYYNYYKHLEIVISHVGLLDAQWTKRYLFWDVEYSRSQLEVYARRFMNTPKNMSARRAELTELVRDMRRNEFALSQ</sequence>
<evidence type="ECO:0000313" key="2">
    <source>
        <dbReference type="Proteomes" id="UP000075187"/>
    </source>
</evidence>
<accession>A0ABN4MK62</accession>
<proteinExistence type="predicted"/>
<keyword evidence="2" id="KW-1185">Reference proteome</keyword>
<dbReference type="EMBL" id="CP014205">
    <property type="protein sequence ID" value="AMQ82613.1"/>
    <property type="molecule type" value="Genomic_DNA"/>
</dbReference>
<evidence type="ECO:0000313" key="1">
    <source>
        <dbReference type="EMBL" id="AMQ82613.1"/>
    </source>
</evidence>
<dbReference type="Proteomes" id="UP000075187">
    <property type="component" value="Chromosome"/>
</dbReference>
<protein>
    <submittedName>
        <fullName evidence="1">Uncharacterized protein</fullName>
    </submittedName>
</protein>
<name>A0ABN4MK62_9PSED</name>
<reference evidence="1" key="1">
    <citation type="submission" date="2017-12" db="EMBL/GenBank/DDBJ databases">
        <title>Pseudomonas sp. MS586 complete sequence.</title>
        <authorList>
            <person name="Lu S."/>
            <person name="Deng P."/>
        </authorList>
    </citation>
    <scope>NUCLEOTIDE SEQUENCE</scope>
    <source>
        <strain evidence="1">MS586</strain>
    </source>
</reference>
<dbReference type="RefSeq" id="WP_064379185.1">
    <property type="nucleotide sequence ID" value="NZ_BQIG01000028.1"/>
</dbReference>
<gene>
    <name evidence="1" type="ORF">AWU82_04730</name>
</gene>